<proteinExistence type="predicted"/>
<gene>
    <name evidence="1" type="ORF">TGEB3V08_LOCUS496</name>
</gene>
<dbReference type="EMBL" id="OE839188">
    <property type="protein sequence ID" value="CAD7586060.1"/>
    <property type="molecule type" value="Genomic_DNA"/>
</dbReference>
<accession>A0A7R9JND9</accession>
<protein>
    <submittedName>
        <fullName evidence="1">Uncharacterized protein</fullName>
    </submittedName>
</protein>
<reference evidence="1" key="1">
    <citation type="submission" date="2020-11" db="EMBL/GenBank/DDBJ databases">
        <authorList>
            <person name="Tran Van P."/>
        </authorList>
    </citation>
    <scope>NUCLEOTIDE SEQUENCE</scope>
</reference>
<evidence type="ECO:0000313" key="1">
    <source>
        <dbReference type="EMBL" id="CAD7586060.1"/>
    </source>
</evidence>
<sequence>MTVMIGEYFVCQYSTSEGPLFRSHLWTCGRYIELVEKFPDSNKLHCVLLPVQVMDIHARNQIRDPYLRRQGRYRLSQAYDQRISPGIRHSGKLSYTLRLSLLHPTLSLVEEFE</sequence>
<name>A0A7R9JND9_TIMGE</name>
<organism evidence="1">
    <name type="scientific">Timema genevievae</name>
    <name type="common">Walking stick</name>
    <dbReference type="NCBI Taxonomy" id="629358"/>
    <lineage>
        <taxon>Eukaryota</taxon>
        <taxon>Metazoa</taxon>
        <taxon>Ecdysozoa</taxon>
        <taxon>Arthropoda</taxon>
        <taxon>Hexapoda</taxon>
        <taxon>Insecta</taxon>
        <taxon>Pterygota</taxon>
        <taxon>Neoptera</taxon>
        <taxon>Polyneoptera</taxon>
        <taxon>Phasmatodea</taxon>
        <taxon>Timematodea</taxon>
        <taxon>Timematoidea</taxon>
        <taxon>Timematidae</taxon>
        <taxon>Timema</taxon>
    </lineage>
</organism>
<dbReference type="AlphaFoldDB" id="A0A7R9JND9"/>